<organism evidence="2 3">
    <name type="scientific">Phytophthora cactorum</name>
    <dbReference type="NCBI Taxonomy" id="29920"/>
    <lineage>
        <taxon>Eukaryota</taxon>
        <taxon>Sar</taxon>
        <taxon>Stramenopiles</taxon>
        <taxon>Oomycota</taxon>
        <taxon>Peronosporomycetes</taxon>
        <taxon>Peronosporales</taxon>
        <taxon>Peronosporaceae</taxon>
        <taxon>Phytophthora</taxon>
    </lineage>
</organism>
<evidence type="ECO:0000313" key="3">
    <source>
        <dbReference type="Proteomes" id="UP000760860"/>
    </source>
</evidence>
<sequence length="610" mass="66955">MPDTPRQAHGQESSLRSAEQAPRSHRGNAPAPNAPRSSTASVLRLSVASYHPEHRRRRSTRSMSRQPTESKAPESSESRAPPRGNDLLFEKLEEGQVDYEGSVASEAHSDAASARSHASGVSFGAASARSYGSTTMSPPRRVLRTPNPFVERYNPVRALRDAPPLTSRYEKDRRDPYVITNDLDKAQSRQLSTEPSSQRSNRPVARPLTLPSRRDYGFQPLDPAETARRAAQQLLDTYVCGPSAATADQQVRRHTLRERFLTQQLTTPQEYREPLQQQLHGQPVPAMRTVPVVVRPGGATTAYEAQFLNWVERARRLPSYEALRASFSETDIRLERRLRLDIAKLKARRQLPGPRPQHHEAPPPPAPAASTAAHVHEPSAPATGQILRSAADLSSPRSSGGKRSAPGDAVARRDGDLATDVPGHKRQRRLGNPAGGEPQTPMSFVNEGNLATSQDIGYDPGDNAAPQGVPRDSGAHHARREEPAEDEPRLDPRAASHHDVIVLDQRVRSLISFVHDANASHARLAEDLEEMYRRMDWFEAPSALQNRVVDLERQVAQLQGQLDLLLRLQPYAPRPVAPPLAVVQPPAAQSPPADPAPAPQRSPEQGPGTA</sequence>
<feature type="region of interest" description="Disordered" evidence="1">
    <location>
        <begin position="161"/>
        <end position="216"/>
    </location>
</feature>
<feature type="compositionally biased region" description="Basic and acidic residues" evidence="1">
    <location>
        <begin position="473"/>
        <end position="495"/>
    </location>
</feature>
<name>A0A8T1H5C0_9STRA</name>
<comment type="caution">
    <text evidence="2">The sequence shown here is derived from an EMBL/GenBank/DDBJ whole genome shotgun (WGS) entry which is preliminary data.</text>
</comment>
<reference evidence="2" key="1">
    <citation type="submission" date="2018-05" db="EMBL/GenBank/DDBJ databases">
        <title>Effector identification in a new, highly contiguous assembly of the strawberry crown rot pathogen Phytophthora cactorum.</title>
        <authorList>
            <person name="Armitage A.D."/>
            <person name="Nellist C.F."/>
            <person name="Bates H."/>
            <person name="Vickerstaff R.J."/>
            <person name="Harrison R.J."/>
        </authorList>
    </citation>
    <scope>NUCLEOTIDE SEQUENCE</scope>
    <source>
        <strain evidence="2">P421</strain>
    </source>
</reference>
<feature type="compositionally biased region" description="Polar residues" evidence="1">
    <location>
        <begin position="188"/>
        <end position="201"/>
    </location>
</feature>
<protein>
    <submittedName>
        <fullName evidence="2">Uncharacterized protein</fullName>
    </submittedName>
</protein>
<gene>
    <name evidence="2" type="ORF">PC129_g21512</name>
</gene>
<feature type="region of interest" description="Disordered" evidence="1">
    <location>
        <begin position="347"/>
        <end position="495"/>
    </location>
</feature>
<dbReference type="AlphaFoldDB" id="A0A8T1H5C0"/>
<dbReference type="VEuPathDB" id="FungiDB:PC110_g19740"/>
<evidence type="ECO:0000313" key="2">
    <source>
        <dbReference type="EMBL" id="KAG3207136.1"/>
    </source>
</evidence>
<dbReference type="EMBL" id="RCMV01001744">
    <property type="protein sequence ID" value="KAG3207136.1"/>
    <property type="molecule type" value="Genomic_DNA"/>
</dbReference>
<dbReference type="Proteomes" id="UP000760860">
    <property type="component" value="Unassembled WGS sequence"/>
</dbReference>
<dbReference type="VEuPathDB" id="FungiDB:PC110_g20119"/>
<feature type="region of interest" description="Disordered" evidence="1">
    <location>
        <begin position="1"/>
        <end position="147"/>
    </location>
</feature>
<evidence type="ECO:0000256" key="1">
    <source>
        <dbReference type="SAM" id="MobiDB-lite"/>
    </source>
</evidence>
<feature type="compositionally biased region" description="Pro residues" evidence="1">
    <location>
        <begin position="588"/>
        <end position="600"/>
    </location>
</feature>
<feature type="region of interest" description="Disordered" evidence="1">
    <location>
        <begin position="575"/>
        <end position="610"/>
    </location>
</feature>
<feature type="compositionally biased region" description="Basic and acidic residues" evidence="1">
    <location>
        <begin position="168"/>
        <end position="187"/>
    </location>
</feature>
<accession>A0A8T1H5C0</accession>
<feature type="compositionally biased region" description="Low complexity" evidence="1">
    <location>
        <begin position="102"/>
        <end position="119"/>
    </location>
</feature>
<proteinExistence type="predicted"/>